<dbReference type="EMBL" id="JACDUU010000002">
    <property type="protein sequence ID" value="MBA2871048.1"/>
    <property type="molecule type" value="Genomic_DNA"/>
</dbReference>
<keyword evidence="1" id="KW-0812">Transmembrane</keyword>
<evidence type="ECO:0000256" key="1">
    <source>
        <dbReference type="SAM" id="Phobius"/>
    </source>
</evidence>
<keyword evidence="4" id="KW-1185">Reference proteome</keyword>
<dbReference type="Proteomes" id="UP000580891">
    <property type="component" value="Unassembled WGS sequence"/>
</dbReference>
<name>A0A7V9YZ99_9BACL</name>
<comment type="caution">
    <text evidence="3">The sequence shown here is derived from an EMBL/GenBank/DDBJ whole genome shotgun (WGS) entry which is preliminary data.</text>
</comment>
<dbReference type="AlphaFoldDB" id="A0A7V9YZ99"/>
<organism evidence="3 4">
    <name type="scientific">[Anoxybacillus] calidus</name>
    <dbReference type="NCBI Taxonomy" id="575178"/>
    <lineage>
        <taxon>Bacteria</taxon>
        <taxon>Bacillati</taxon>
        <taxon>Bacillota</taxon>
        <taxon>Bacilli</taxon>
        <taxon>Bacillales</taxon>
        <taxon>Anoxybacillaceae</taxon>
        <taxon>Paranoxybacillus</taxon>
    </lineage>
</organism>
<gene>
    <name evidence="3" type="ORF">HNQ85_001318</name>
</gene>
<dbReference type="RefSeq" id="WP_181536909.1">
    <property type="nucleotide sequence ID" value="NZ_JACDUU010000002.1"/>
</dbReference>
<protein>
    <recommendedName>
        <fullName evidence="2">Tubby C-terminal domain-containing protein</fullName>
    </recommendedName>
</protein>
<keyword evidence="1" id="KW-1133">Transmembrane helix</keyword>
<evidence type="ECO:0000313" key="4">
    <source>
        <dbReference type="Proteomes" id="UP000580891"/>
    </source>
</evidence>
<sequence>MIHLFFLFIIALIGMALRYFILGQFEWIQFLYASLFLLAAFAIGVIEKWQQRKDATYEPVQPHDHTWYIKIMDRFSPKLKVLFKGNEKIGEYHRFYKRKWHHWLSEIFLTPSMYLHMKFTFYHNHTIIVEKQNKKKGFVNDVWNIVEDGDVIGTLRTDITWKNAAKLKEGLILSIHDKTFYFRSLSVQSKVNVLKEDEVIATGKRALHRFQYEFEVEKGYEQIEPYLVITYILFHYVFK</sequence>
<evidence type="ECO:0000259" key="2">
    <source>
        <dbReference type="Pfam" id="PF23728"/>
    </source>
</evidence>
<dbReference type="InterPro" id="IPR056944">
    <property type="entry name" value="Tubby_C-like"/>
</dbReference>
<keyword evidence="1" id="KW-0472">Membrane</keyword>
<accession>A0A7V9YZ99</accession>
<reference evidence="3 4" key="1">
    <citation type="submission" date="2020-07" db="EMBL/GenBank/DDBJ databases">
        <title>Genomic Encyclopedia of Type Strains, Phase IV (KMG-IV): sequencing the most valuable type-strain genomes for metagenomic binning, comparative biology and taxonomic classification.</title>
        <authorList>
            <person name="Goeker M."/>
        </authorList>
    </citation>
    <scope>NUCLEOTIDE SEQUENCE [LARGE SCALE GENOMIC DNA]</scope>
    <source>
        <strain evidence="3 4">DSM 25220</strain>
    </source>
</reference>
<evidence type="ECO:0000313" key="3">
    <source>
        <dbReference type="EMBL" id="MBA2871048.1"/>
    </source>
</evidence>
<dbReference type="Pfam" id="PF23728">
    <property type="entry name" value="Tubby_C_like"/>
    <property type="match status" value="1"/>
</dbReference>
<feature type="transmembrane region" description="Helical" evidence="1">
    <location>
        <begin position="28"/>
        <end position="46"/>
    </location>
</feature>
<feature type="domain" description="Tubby C-terminal" evidence="2">
    <location>
        <begin position="78"/>
        <end position="234"/>
    </location>
</feature>
<proteinExistence type="predicted"/>